<evidence type="ECO:0000256" key="6">
    <source>
        <dbReference type="ARBA" id="ARBA00022801"/>
    </source>
</evidence>
<dbReference type="SUPFAM" id="SSF82051">
    <property type="entry name" value="Obg GTP-binding protein N-terminal domain"/>
    <property type="match status" value="1"/>
</dbReference>
<feature type="binding site" evidence="9">
    <location>
        <begin position="293"/>
        <end position="296"/>
    </location>
    <ligand>
        <name>GTP</name>
        <dbReference type="ChEBI" id="CHEBI:37565"/>
    </ligand>
</feature>
<dbReference type="GO" id="GO:0000287">
    <property type="term" value="F:magnesium ion binding"/>
    <property type="evidence" value="ECO:0007669"/>
    <property type="project" value="InterPro"/>
</dbReference>
<comment type="cofactor">
    <cofactor evidence="1 9">
        <name>Mg(2+)</name>
        <dbReference type="ChEBI" id="CHEBI:18420"/>
    </cofactor>
</comment>
<evidence type="ECO:0000259" key="11">
    <source>
        <dbReference type="PROSITE" id="PS51710"/>
    </source>
</evidence>
<dbReference type="SUPFAM" id="SSF102741">
    <property type="entry name" value="Obg GTP-binding protein C-terminal domain"/>
    <property type="match status" value="1"/>
</dbReference>
<keyword evidence="15" id="KW-1185">Reference proteome</keyword>
<comment type="subunit">
    <text evidence="9">Monomer.</text>
</comment>
<dbReference type="SUPFAM" id="SSF52540">
    <property type="entry name" value="P-loop containing nucleoside triphosphate hydrolases"/>
    <property type="match status" value="1"/>
</dbReference>
<dbReference type="Pfam" id="PF01926">
    <property type="entry name" value="MMR_HSR1"/>
    <property type="match status" value="1"/>
</dbReference>
<feature type="binding site" evidence="9">
    <location>
        <position position="173"/>
    </location>
    <ligand>
        <name>Mg(2+)</name>
        <dbReference type="ChEBI" id="CHEBI:18420"/>
    </ligand>
</feature>
<organism evidence="14 15">
    <name type="scientific">Brachybacterium nesterenkovii</name>
    <dbReference type="NCBI Taxonomy" id="47847"/>
    <lineage>
        <taxon>Bacteria</taxon>
        <taxon>Bacillati</taxon>
        <taxon>Actinomycetota</taxon>
        <taxon>Actinomycetes</taxon>
        <taxon>Micrococcales</taxon>
        <taxon>Dermabacteraceae</taxon>
        <taxon>Brachybacterium</taxon>
    </lineage>
</organism>
<dbReference type="PRINTS" id="PR00326">
    <property type="entry name" value="GTP1OBG"/>
</dbReference>
<dbReference type="GO" id="GO:0005525">
    <property type="term" value="F:GTP binding"/>
    <property type="evidence" value="ECO:0007669"/>
    <property type="project" value="UniProtKB-UniRule"/>
</dbReference>
<evidence type="ECO:0000256" key="1">
    <source>
        <dbReference type="ARBA" id="ARBA00001946"/>
    </source>
</evidence>
<proteinExistence type="inferred from homology"/>
<dbReference type="PANTHER" id="PTHR11702:SF31">
    <property type="entry name" value="MITOCHONDRIAL RIBOSOME-ASSOCIATED GTPASE 2"/>
    <property type="match status" value="1"/>
</dbReference>
<dbReference type="OrthoDB" id="9807318at2"/>
<dbReference type="Gene3D" id="3.30.300.350">
    <property type="entry name" value="GTP-binding protein OBG, C-terminal domain"/>
    <property type="match status" value="1"/>
</dbReference>
<dbReference type="InterPro" id="IPR006074">
    <property type="entry name" value="GTP1-OBG_CS"/>
</dbReference>
<dbReference type="InterPro" id="IPR015349">
    <property type="entry name" value="OCT_dom"/>
</dbReference>
<protein>
    <recommendedName>
        <fullName evidence="9">GTPase Obg</fullName>
        <ecNumber evidence="9">3.6.5.-</ecNumber>
    </recommendedName>
    <alternativeName>
        <fullName evidence="9">GTP-binding protein Obg</fullName>
    </alternativeName>
</protein>
<sequence>MAAFVDRVVLHVQGGDGGNGCASIRREKFKPLAGPDGANGGHGGDVILEVDASTTTLLAYHHSPHQRAPKGGFGKGDMRAGAGGEDLVLPVPEGTVVTTSDGEVLADLVGVGTRFVAARGGTGGLGNAALASRTRKAPGFALLGEPGEDRSLVLELKTVADVALVGFPSAGKSSLIAAMSAARPKIADYPFTTLTPNLGVVEAGEFRYTVADVPGLIPGASEGKGLGLDFLRHIERCHVIAHVLDAAALESDRDPVTDLEIIEGELAAYADRLDAEASDRTPLMERPTVIVLNKTDLPDGQDMAEMVRERLAERDLPIVEVSAVSHKGLRELEFLLGRLVDEARAQEPEPEAAPIVLTPQARDAAPFTVVKDQYDGDVAYRVLGDKPQRWVRQTDFSNDEAVGYLADRLHRLGVEEKLYAAGAVAGSTVVIGPGDDAVVFDWEPTHMGGAEHLGRRGTDARLEDHSRPTREAKRAEQKARTEARLGRLAAMEDERRSGHWADPSVDDAATGETGDAPAHED</sequence>
<dbReference type="RefSeq" id="WP_087104508.1">
    <property type="nucleotide sequence ID" value="NZ_FWFG01000081.1"/>
</dbReference>
<dbReference type="InterPro" id="IPR027417">
    <property type="entry name" value="P-loop_NTPase"/>
</dbReference>
<evidence type="ECO:0000256" key="7">
    <source>
        <dbReference type="ARBA" id="ARBA00022842"/>
    </source>
</evidence>
<dbReference type="InterPro" id="IPR014100">
    <property type="entry name" value="GTP-bd_Obg/CgtA"/>
</dbReference>
<name>A0A1X6X3F9_9MICO</name>
<keyword evidence="8 9" id="KW-0342">GTP-binding</keyword>
<dbReference type="HAMAP" id="MF_01454">
    <property type="entry name" value="GTPase_Obg"/>
    <property type="match status" value="1"/>
</dbReference>
<dbReference type="EC" id="3.6.5.-" evidence="9"/>
<dbReference type="NCBIfam" id="TIGR02729">
    <property type="entry name" value="Obg_CgtA"/>
    <property type="match status" value="1"/>
</dbReference>
<dbReference type="AlphaFoldDB" id="A0A1X6X3F9"/>
<dbReference type="Pfam" id="PF01018">
    <property type="entry name" value="GTP1_OBG"/>
    <property type="match status" value="1"/>
</dbReference>
<feature type="binding site" evidence="9">
    <location>
        <begin position="166"/>
        <end position="173"/>
    </location>
    <ligand>
        <name>GTP</name>
        <dbReference type="ChEBI" id="CHEBI:37565"/>
    </ligand>
</feature>
<evidence type="ECO:0000256" key="4">
    <source>
        <dbReference type="ARBA" id="ARBA00022723"/>
    </source>
</evidence>
<evidence type="ECO:0000256" key="10">
    <source>
        <dbReference type="SAM" id="MobiDB-lite"/>
    </source>
</evidence>
<dbReference type="PROSITE" id="PS51881">
    <property type="entry name" value="OCT"/>
    <property type="match status" value="1"/>
</dbReference>
<dbReference type="NCBIfam" id="TIGR03595">
    <property type="entry name" value="Obg_CgtA_exten"/>
    <property type="match status" value="1"/>
</dbReference>
<dbReference type="GO" id="GO:0042254">
    <property type="term" value="P:ribosome biogenesis"/>
    <property type="evidence" value="ECO:0007669"/>
    <property type="project" value="UniProtKB-UniRule"/>
</dbReference>
<accession>A0A1X6X3F9</accession>
<dbReference type="FunFam" id="2.70.210.12:FF:000001">
    <property type="entry name" value="GTPase Obg"/>
    <property type="match status" value="1"/>
</dbReference>
<dbReference type="GO" id="GO:0003924">
    <property type="term" value="F:GTPase activity"/>
    <property type="evidence" value="ECO:0007669"/>
    <property type="project" value="UniProtKB-UniRule"/>
</dbReference>
<evidence type="ECO:0000256" key="5">
    <source>
        <dbReference type="ARBA" id="ARBA00022741"/>
    </source>
</evidence>
<dbReference type="InterPro" id="IPR036726">
    <property type="entry name" value="GTP1_OBG_dom_sf"/>
</dbReference>
<dbReference type="GO" id="GO:0005737">
    <property type="term" value="C:cytoplasm"/>
    <property type="evidence" value="ECO:0007669"/>
    <property type="project" value="UniProtKB-SubCell"/>
</dbReference>
<comment type="subcellular location">
    <subcellularLocation>
        <location evidence="9">Cytoplasm</location>
    </subcellularLocation>
</comment>
<feature type="binding site" evidence="9">
    <location>
        <begin position="191"/>
        <end position="195"/>
    </location>
    <ligand>
        <name>GTP</name>
        <dbReference type="ChEBI" id="CHEBI:37565"/>
    </ligand>
</feature>
<dbReference type="PROSITE" id="PS00905">
    <property type="entry name" value="GTP1_OBG"/>
    <property type="match status" value="1"/>
</dbReference>
<feature type="domain" description="OBG-type G" evidence="11">
    <location>
        <begin position="160"/>
        <end position="341"/>
    </location>
</feature>
<evidence type="ECO:0000256" key="8">
    <source>
        <dbReference type="ARBA" id="ARBA00023134"/>
    </source>
</evidence>
<dbReference type="PROSITE" id="PS51883">
    <property type="entry name" value="OBG"/>
    <property type="match status" value="1"/>
</dbReference>
<comment type="function">
    <text evidence="9">An essential GTPase which binds GTP, GDP and possibly (p)ppGpp with moderate affinity, with high nucleotide exchange rates and a fairly low GTP hydrolysis rate. Plays a role in control of the cell cycle, stress response, ribosome biogenesis and in those bacteria that undergo differentiation, in morphogenesis control.</text>
</comment>
<keyword evidence="3 9" id="KW-0963">Cytoplasm</keyword>
<dbReference type="NCBIfam" id="NF008956">
    <property type="entry name" value="PRK12299.1"/>
    <property type="match status" value="1"/>
</dbReference>
<dbReference type="InterPro" id="IPR031167">
    <property type="entry name" value="G_OBG"/>
</dbReference>
<dbReference type="NCBIfam" id="NF008954">
    <property type="entry name" value="PRK12296.1"/>
    <property type="match status" value="1"/>
</dbReference>
<feature type="binding site" evidence="9">
    <location>
        <begin position="212"/>
        <end position="215"/>
    </location>
    <ligand>
        <name>GTP</name>
        <dbReference type="ChEBI" id="CHEBI:37565"/>
    </ligand>
</feature>
<dbReference type="InterPro" id="IPR006169">
    <property type="entry name" value="GTP1_OBG_dom"/>
</dbReference>
<evidence type="ECO:0000259" key="12">
    <source>
        <dbReference type="PROSITE" id="PS51881"/>
    </source>
</evidence>
<dbReference type="Gene3D" id="3.40.50.300">
    <property type="entry name" value="P-loop containing nucleotide triphosphate hydrolases"/>
    <property type="match status" value="1"/>
</dbReference>
<keyword evidence="6 9" id="KW-0378">Hydrolase</keyword>
<dbReference type="PROSITE" id="PS51710">
    <property type="entry name" value="G_OBG"/>
    <property type="match status" value="1"/>
</dbReference>
<dbReference type="Pfam" id="PF09269">
    <property type="entry name" value="DUF1967"/>
    <property type="match status" value="1"/>
</dbReference>
<dbReference type="Gene3D" id="2.70.210.12">
    <property type="entry name" value="GTP1/OBG domain"/>
    <property type="match status" value="1"/>
</dbReference>
<reference evidence="14 15" key="1">
    <citation type="submission" date="2017-02" db="EMBL/GenBank/DDBJ databases">
        <authorList>
            <person name="Peterson S.W."/>
        </authorList>
    </citation>
    <scope>NUCLEOTIDE SEQUENCE [LARGE SCALE GENOMIC DNA]</scope>
    <source>
        <strain evidence="14 15">CIP104813</strain>
    </source>
</reference>
<gene>
    <name evidence="9" type="primary">obg</name>
    <name evidence="14" type="ORF">FM110_09390</name>
</gene>
<dbReference type="PANTHER" id="PTHR11702">
    <property type="entry name" value="DEVELOPMENTALLY REGULATED GTP-BINDING PROTEIN-RELATED"/>
    <property type="match status" value="1"/>
</dbReference>
<evidence type="ECO:0000259" key="13">
    <source>
        <dbReference type="PROSITE" id="PS51883"/>
    </source>
</evidence>
<evidence type="ECO:0000313" key="14">
    <source>
        <dbReference type="EMBL" id="SLM93130.1"/>
    </source>
</evidence>
<feature type="binding site" evidence="9">
    <location>
        <position position="193"/>
    </location>
    <ligand>
        <name>Mg(2+)</name>
        <dbReference type="ChEBI" id="CHEBI:18420"/>
    </ligand>
</feature>
<evidence type="ECO:0000256" key="3">
    <source>
        <dbReference type="ARBA" id="ARBA00022490"/>
    </source>
</evidence>
<keyword evidence="7 9" id="KW-0460">Magnesium</keyword>
<feature type="binding site" evidence="9">
    <location>
        <begin position="322"/>
        <end position="324"/>
    </location>
    <ligand>
        <name>GTP</name>
        <dbReference type="ChEBI" id="CHEBI:37565"/>
    </ligand>
</feature>
<dbReference type="NCBIfam" id="NF008955">
    <property type="entry name" value="PRK12297.1"/>
    <property type="match status" value="1"/>
</dbReference>
<dbReference type="EMBL" id="FWFG01000081">
    <property type="protein sequence ID" value="SLM93130.1"/>
    <property type="molecule type" value="Genomic_DNA"/>
</dbReference>
<keyword evidence="4 9" id="KW-0479">Metal-binding</keyword>
<feature type="region of interest" description="Disordered" evidence="10">
    <location>
        <begin position="448"/>
        <end position="521"/>
    </location>
</feature>
<dbReference type="InterPro" id="IPR006073">
    <property type="entry name" value="GTP-bd"/>
</dbReference>
<dbReference type="Proteomes" id="UP000195981">
    <property type="component" value="Unassembled WGS sequence"/>
</dbReference>
<feature type="compositionally biased region" description="Basic and acidic residues" evidence="10">
    <location>
        <begin position="452"/>
        <end position="499"/>
    </location>
</feature>
<dbReference type="InterPro" id="IPR045086">
    <property type="entry name" value="OBG_GTPase"/>
</dbReference>
<feature type="domain" description="OCT" evidence="12">
    <location>
        <begin position="359"/>
        <end position="444"/>
    </location>
</feature>
<dbReference type="CDD" id="cd01898">
    <property type="entry name" value="Obg"/>
    <property type="match status" value="1"/>
</dbReference>
<evidence type="ECO:0000313" key="15">
    <source>
        <dbReference type="Proteomes" id="UP000195981"/>
    </source>
</evidence>
<feature type="domain" description="Obg" evidence="13">
    <location>
        <begin position="2"/>
        <end position="159"/>
    </location>
</feature>
<keyword evidence="5 9" id="KW-0547">Nucleotide-binding</keyword>
<evidence type="ECO:0000256" key="9">
    <source>
        <dbReference type="HAMAP-Rule" id="MF_01454"/>
    </source>
</evidence>
<evidence type="ECO:0000256" key="2">
    <source>
        <dbReference type="ARBA" id="ARBA00007699"/>
    </source>
</evidence>
<comment type="similarity">
    <text evidence="2 9">Belongs to the TRAFAC class OBG-HflX-like GTPase superfamily. OBG GTPase family.</text>
</comment>
<dbReference type="InterPro" id="IPR036346">
    <property type="entry name" value="GTP-bd_prot_GTP1/OBG_C_sf"/>
</dbReference>